<dbReference type="EMBL" id="JAKELO010000002">
    <property type="protein sequence ID" value="MDE4908721.1"/>
    <property type="molecule type" value="Genomic_DNA"/>
</dbReference>
<protein>
    <submittedName>
        <fullName evidence="1">Uncharacterized protein</fullName>
    </submittedName>
</protein>
<reference evidence="1" key="1">
    <citation type="submission" date="2022-01" db="EMBL/GenBank/DDBJ databases">
        <title>Draft genome of Methanogenium marinum DSM 15558.</title>
        <authorList>
            <person name="Chen S.-C."/>
            <person name="You Y.-T."/>
        </authorList>
    </citation>
    <scope>NUCLEOTIDE SEQUENCE</scope>
    <source>
        <strain evidence="1">DSM 15558</strain>
    </source>
</reference>
<gene>
    <name evidence="1" type="ORF">L0665_08895</name>
</gene>
<dbReference type="AlphaFoldDB" id="A0A9Q4KW20"/>
<organism evidence="1 2">
    <name type="scientific">Methanogenium marinum</name>
    <dbReference type="NCBI Taxonomy" id="348610"/>
    <lineage>
        <taxon>Archaea</taxon>
        <taxon>Methanobacteriati</taxon>
        <taxon>Methanobacteriota</taxon>
        <taxon>Stenosarchaea group</taxon>
        <taxon>Methanomicrobia</taxon>
        <taxon>Methanomicrobiales</taxon>
        <taxon>Methanomicrobiaceae</taxon>
        <taxon>Methanogenium</taxon>
    </lineage>
</organism>
<comment type="caution">
    <text evidence="1">The sequence shown here is derived from an EMBL/GenBank/DDBJ whole genome shotgun (WGS) entry which is preliminary data.</text>
</comment>
<sequence>MAEVAAIIHGVQWALLVFSCLNCAGSNLVGGICRSAPTRTRICTGDVPVLWGPKLPPYTLLLNKRLSLLS</sequence>
<proteinExistence type="predicted"/>
<evidence type="ECO:0000313" key="1">
    <source>
        <dbReference type="EMBL" id="MDE4908721.1"/>
    </source>
</evidence>
<accession>A0A9Q4KW20</accession>
<dbReference type="Proteomes" id="UP001143747">
    <property type="component" value="Unassembled WGS sequence"/>
</dbReference>
<keyword evidence="2" id="KW-1185">Reference proteome</keyword>
<evidence type="ECO:0000313" key="2">
    <source>
        <dbReference type="Proteomes" id="UP001143747"/>
    </source>
</evidence>
<dbReference type="RefSeq" id="WP_274925335.1">
    <property type="nucleotide sequence ID" value="NZ_JAKELO010000002.1"/>
</dbReference>
<name>A0A9Q4KW20_9EURY</name>